<evidence type="ECO:0000256" key="5">
    <source>
        <dbReference type="HAMAP-Rule" id="MF_00265"/>
    </source>
</evidence>
<dbReference type="GO" id="GO:0090729">
    <property type="term" value="F:toxin activity"/>
    <property type="evidence" value="ECO:0007669"/>
    <property type="project" value="UniProtKB-KW"/>
</dbReference>
<evidence type="ECO:0000256" key="3">
    <source>
        <dbReference type="ARBA" id="ARBA00022723"/>
    </source>
</evidence>
<keyword evidence="8" id="KW-1185">Reference proteome</keyword>
<keyword evidence="3 5" id="KW-0479">Metal-binding</keyword>
<keyword evidence="2 5" id="KW-0540">Nuclease</keyword>
<evidence type="ECO:0000313" key="7">
    <source>
        <dbReference type="EMBL" id="SBT03709.1"/>
    </source>
</evidence>
<dbReference type="STRING" id="1860102.ACCAA_1110005"/>
<sequence>MILVDTSIWIDHLRRGNERLLRMLEQGQVLIHPYVIGEVALGNLRNRAAILSALHDLPQAAVATDGEVLRFVHQNTLYGVGIGYIDAHLLAAVRLSPRATLWTGDRRLLAAGKSLGLAENEIH</sequence>
<evidence type="ECO:0000256" key="4">
    <source>
        <dbReference type="ARBA" id="ARBA00022801"/>
    </source>
</evidence>
<feature type="binding site" evidence="5">
    <location>
        <position position="5"/>
    </location>
    <ligand>
        <name>Mg(2+)</name>
        <dbReference type="ChEBI" id="CHEBI:18420"/>
    </ligand>
</feature>
<comment type="similarity">
    <text evidence="5">Belongs to the PINc/VapC protein family.</text>
</comment>
<dbReference type="InterPro" id="IPR029060">
    <property type="entry name" value="PIN-like_dom_sf"/>
</dbReference>
<dbReference type="GO" id="GO:0000287">
    <property type="term" value="F:magnesium ion binding"/>
    <property type="evidence" value="ECO:0007669"/>
    <property type="project" value="UniProtKB-UniRule"/>
</dbReference>
<dbReference type="SUPFAM" id="SSF88723">
    <property type="entry name" value="PIN domain-like"/>
    <property type="match status" value="1"/>
</dbReference>
<dbReference type="Gene3D" id="3.40.50.1010">
    <property type="entry name" value="5'-nuclease"/>
    <property type="match status" value="1"/>
</dbReference>
<reference evidence="7 8" key="1">
    <citation type="submission" date="2016-06" db="EMBL/GenBank/DDBJ databases">
        <authorList>
            <person name="Kjaerup R.B."/>
            <person name="Dalgaard T.S."/>
            <person name="Juul-Madsen H.R."/>
        </authorList>
    </citation>
    <scope>NUCLEOTIDE SEQUENCE [LARGE SCALE GENOMIC DNA]</scope>
    <source>
        <strain evidence="7">3</strain>
    </source>
</reference>
<dbReference type="Proteomes" id="UP000199169">
    <property type="component" value="Unassembled WGS sequence"/>
</dbReference>
<dbReference type="GO" id="GO:0004540">
    <property type="term" value="F:RNA nuclease activity"/>
    <property type="evidence" value="ECO:0007669"/>
    <property type="project" value="InterPro"/>
</dbReference>
<dbReference type="AlphaFoldDB" id="A0A1A8XEU3"/>
<protein>
    <recommendedName>
        <fullName evidence="5">Ribonuclease VapC</fullName>
        <shortName evidence="5">RNase VapC</shortName>
        <ecNumber evidence="5">3.1.-.-</ecNumber>
    </recommendedName>
    <alternativeName>
        <fullName evidence="5">Toxin VapC</fullName>
    </alternativeName>
</protein>
<comment type="function">
    <text evidence="5">Toxic component of a toxin-antitoxin (TA) system. An RNase.</text>
</comment>
<evidence type="ECO:0000259" key="6">
    <source>
        <dbReference type="Pfam" id="PF01850"/>
    </source>
</evidence>
<evidence type="ECO:0000256" key="2">
    <source>
        <dbReference type="ARBA" id="ARBA00022722"/>
    </source>
</evidence>
<dbReference type="InterPro" id="IPR002716">
    <property type="entry name" value="PIN_dom"/>
</dbReference>
<dbReference type="EC" id="3.1.-.-" evidence="5"/>
<dbReference type="GO" id="GO:0016787">
    <property type="term" value="F:hydrolase activity"/>
    <property type="evidence" value="ECO:0007669"/>
    <property type="project" value="UniProtKB-KW"/>
</dbReference>
<dbReference type="Pfam" id="PF01850">
    <property type="entry name" value="PIN"/>
    <property type="match status" value="1"/>
</dbReference>
<organism evidence="7 8">
    <name type="scientific">Candidatus Accumulibacter aalborgensis</name>
    <dbReference type="NCBI Taxonomy" id="1860102"/>
    <lineage>
        <taxon>Bacteria</taxon>
        <taxon>Pseudomonadati</taxon>
        <taxon>Pseudomonadota</taxon>
        <taxon>Betaproteobacteria</taxon>
        <taxon>Candidatus Accumulibacter</taxon>
    </lineage>
</organism>
<proteinExistence type="inferred from homology"/>
<dbReference type="EMBL" id="FLQX01000015">
    <property type="protein sequence ID" value="SBT03709.1"/>
    <property type="molecule type" value="Genomic_DNA"/>
</dbReference>
<feature type="binding site" evidence="5">
    <location>
        <position position="86"/>
    </location>
    <ligand>
        <name>Mg(2+)</name>
        <dbReference type="ChEBI" id="CHEBI:18420"/>
    </ligand>
</feature>
<keyword evidence="1 5" id="KW-1277">Toxin-antitoxin system</keyword>
<feature type="domain" description="PIN" evidence="6">
    <location>
        <begin position="2"/>
        <end position="111"/>
    </location>
</feature>
<name>A0A1A8XEU3_9PROT</name>
<accession>A0A1A8XEU3</accession>
<keyword evidence="5" id="KW-0800">Toxin</keyword>
<dbReference type="HAMAP" id="MF_00265">
    <property type="entry name" value="VapC_Nob1"/>
    <property type="match status" value="1"/>
</dbReference>
<gene>
    <name evidence="5 7" type="primary">vapC</name>
    <name evidence="7" type="ORF">ACCAA_1110005</name>
</gene>
<dbReference type="RefSeq" id="WP_186405605.1">
    <property type="nucleotide sequence ID" value="NZ_FLQX01000015.1"/>
</dbReference>
<evidence type="ECO:0000256" key="1">
    <source>
        <dbReference type="ARBA" id="ARBA00022649"/>
    </source>
</evidence>
<keyword evidence="5" id="KW-0460">Magnesium</keyword>
<dbReference type="InterPro" id="IPR022907">
    <property type="entry name" value="VapC_family"/>
</dbReference>
<evidence type="ECO:0000313" key="8">
    <source>
        <dbReference type="Proteomes" id="UP000199169"/>
    </source>
</evidence>
<comment type="cofactor">
    <cofactor evidence="5">
        <name>Mg(2+)</name>
        <dbReference type="ChEBI" id="CHEBI:18420"/>
    </cofactor>
</comment>
<keyword evidence="4 5" id="KW-0378">Hydrolase</keyword>